<evidence type="ECO:0000313" key="1">
    <source>
        <dbReference type="EMBL" id="MEU2124426.1"/>
    </source>
</evidence>
<protein>
    <submittedName>
        <fullName evidence="1">Uncharacterized protein</fullName>
    </submittedName>
</protein>
<keyword evidence="2" id="KW-1185">Reference proteome</keyword>
<dbReference type="EMBL" id="JBEYBR010000058">
    <property type="protein sequence ID" value="MEU2124426.1"/>
    <property type="molecule type" value="Genomic_DNA"/>
</dbReference>
<organism evidence="1 2">
    <name type="scientific">Nocardia niwae</name>
    <dbReference type="NCBI Taxonomy" id="626084"/>
    <lineage>
        <taxon>Bacteria</taxon>
        <taxon>Bacillati</taxon>
        <taxon>Actinomycetota</taxon>
        <taxon>Actinomycetes</taxon>
        <taxon>Mycobacteriales</taxon>
        <taxon>Nocardiaceae</taxon>
        <taxon>Nocardia</taxon>
    </lineage>
</organism>
<evidence type="ECO:0000313" key="2">
    <source>
        <dbReference type="Proteomes" id="UP001550535"/>
    </source>
</evidence>
<gene>
    <name evidence="1" type="ORF">ABZ507_21670</name>
</gene>
<accession>A0ABV2XEY2</accession>
<dbReference type="RefSeq" id="WP_357808266.1">
    <property type="nucleotide sequence ID" value="NZ_JBEYBM010000021.1"/>
</dbReference>
<proteinExistence type="predicted"/>
<comment type="caution">
    <text evidence="1">The sequence shown here is derived from an EMBL/GenBank/DDBJ whole genome shotgun (WGS) entry which is preliminary data.</text>
</comment>
<sequence>MIKSVVQVFVAERAVGQDIRWYNNTRFSFADSVRAVLDEQANVEVAVEDSQI</sequence>
<reference evidence="1 2" key="1">
    <citation type="submission" date="2024-06" db="EMBL/GenBank/DDBJ databases">
        <title>The Natural Products Discovery Center: Release of the First 8490 Sequenced Strains for Exploring Actinobacteria Biosynthetic Diversity.</title>
        <authorList>
            <person name="Kalkreuter E."/>
            <person name="Kautsar S.A."/>
            <person name="Yang D."/>
            <person name="Bader C.D."/>
            <person name="Teijaro C.N."/>
            <person name="Fluegel L."/>
            <person name="Davis C.M."/>
            <person name="Simpson J.R."/>
            <person name="Lauterbach L."/>
            <person name="Steele A.D."/>
            <person name="Gui C."/>
            <person name="Meng S."/>
            <person name="Li G."/>
            <person name="Viehrig K."/>
            <person name="Ye F."/>
            <person name="Su P."/>
            <person name="Kiefer A.F."/>
            <person name="Nichols A."/>
            <person name="Cepeda A.J."/>
            <person name="Yan W."/>
            <person name="Fan B."/>
            <person name="Jiang Y."/>
            <person name="Adhikari A."/>
            <person name="Zheng C.-J."/>
            <person name="Schuster L."/>
            <person name="Cowan T.M."/>
            <person name="Smanski M.J."/>
            <person name="Chevrette M.G."/>
            <person name="De Carvalho L.P.S."/>
            <person name="Shen B."/>
        </authorList>
    </citation>
    <scope>NUCLEOTIDE SEQUENCE [LARGE SCALE GENOMIC DNA]</scope>
    <source>
        <strain evidence="1 2">NPDC019434</strain>
    </source>
</reference>
<name>A0ABV2XEY2_9NOCA</name>
<dbReference type="Proteomes" id="UP001550535">
    <property type="component" value="Unassembled WGS sequence"/>
</dbReference>